<keyword evidence="4" id="KW-1185">Reference proteome</keyword>
<feature type="transmembrane region" description="Helical" evidence="2">
    <location>
        <begin position="220"/>
        <end position="242"/>
    </location>
</feature>
<keyword evidence="2" id="KW-1133">Transmembrane helix</keyword>
<protein>
    <recommendedName>
        <fullName evidence="5">Yip1 domain-containing protein</fullName>
    </recommendedName>
</protein>
<reference evidence="4" key="1">
    <citation type="journal article" date="2019" name="Int. J. Syst. Evol. Microbiol.">
        <title>The Global Catalogue of Microorganisms (GCM) 10K type strain sequencing project: providing services to taxonomists for standard genome sequencing and annotation.</title>
        <authorList>
            <consortium name="The Broad Institute Genomics Platform"/>
            <consortium name="The Broad Institute Genome Sequencing Center for Infectious Disease"/>
            <person name="Wu L."/>
            <person name="Ma J."/>
        </authorList>
    </citation>
    <scope>NUCLEOTIDE SEQUENCE [LARGE SCALE GENOMIC DNA]</scope>
    <source>
        <strain evidence="4">JCM 31047</strain>
    </source>
</reference>
<keyword evidence="2" id="KW-0472">Membrane</keyword>
<feature type="transmembrane region" description="Helical" evidence="2">
    <location>
        <begin position="52"/>
        <end position="73"/>
    </location>
</feature>
<evidence type="ECO:0000313" key="4">
    <source>
        <dbReference type="Proteomes" id="UP000600547"/>
    </source>
</evidence>
<evidence type="ECO:0008006" key="5">
    <source>
        <dbReference type="Google" id="ProtNLM"/>
    </source>
</evidence>
<sequence>MRALMARSRKPRPDVPAAAPLPAQADAPLPASILAGPRLFARALAPTEPLAWRYLGVVVVAAVLSGGAYAALVRPAVNLAAEVAGGAAPLATHALNVIGGAFLSMFTFGLMWGLGLLGAGRAGRPAEVFGATFALLPPLYVLVIVLSFLIPDGAWRPAADALAAVGKDPNAAQRLGLAGLKTTSAAFLLLVVTLAAPLAQSGLAFVAFRELTGRAGRAALGALLPLLPALAVGFIALAPVLLAR</sequence>
<evidence type="ECO:0000256" key="2">
    <source>
        <dbReference type="SAM" id="Phobius"/>
    </source>
</evidence>
<comment type="caution">
    <text evidence="3">The sequence shown here is derived from an EMBL/GenBank/DDBJ whole genome shotgun (WGS) entry which is preliminary data.</text>
</comment>
<feature type="transmembrane region" description="Helical" evidence="2">
    <location>
        <begin position="93"/>
        <end position="116"/>
    </location>
</feature>
<keyword evidence="2" id="KW-0812">Transmembrane</keyword>
<dbReference type="Proteomes" id="UP000600547">
    <property type="component" value="Unassembled WGS sequence"/>
</dbReference>
<gene>
    <name evidence="3" type="ORF">GCM10008956_22410</name>
</gene>
<evidence type="ECO:0000313" key="3">
    <source>
        <dbReference type="EMBL" id="GGM45725.1"/>
    </source>
</evidence>
<feature type="transmembrane region" description="Helical" evidence="2">
    <location>
        <begin position="128"/>
        <end position="150"/>
    </location>
</feature>
<organism evidence="3 4">
    <name type="scientific">Deinococcus arenae</name>
    <dbReference type="NCBI Taxonomy" id="1452751"/>
    <lineage>
        <taxon>Bacteria</taxon>
        <taxon>Thermotogati</taxon>
        <taxon>Deinococcota</taxon>
        <taxon>Deinococci</taxon>
        <taxon>Deinococcales</taxon>
        <taxon>Deinococcaceae</taxon>
        <taxon>Deinococcus</taxon>
    </lineage>
</organism>
<accession>A0A8H9L908</accession>
<feature type="region of interest" description="Disordered" evidence="1">
    <location>
        <begin position="1"/>
        <end position="22"/>
    </location>
</feature>
<proteinExistence type="predicted"/>
<dbReference type="EMBL" id="BMQG01000007">
    <property type="protein sequence ID" value="GGM45725.1"/>
    <property type="molecule type" value="Genomic_DNA"/>
</dbReference>
<dbReference type="AlphaFoldDB" id="A0A8H9L908"/>
<evidence type="ECO:0000256" key="1">
    <source>
        <dbReference type="SAM" id="MobiDB-lite"/>
    </source>
</evidence>
<feature type="transmembrane region" description="Helical" evidence="2">
    <location>
        <begin position="185"/>
        <end position="208"/>
    </location>
</feature>
<name>A0A8H9L908_9DEIO</name>